<feature type="region of interest" description="Disordered" evidence="6">
    <location>
        <begin position="531"/>
        <end position="558"/>
    </location>
</feature>
<keyword evidence="2" id="KW-0805">Transcription regulation</keyword>
<dbReference type="AlphaFoldDB" id="A0AA39ILF7"/>
<dbReference type="PANTHER" id="PTHR11793:SF13">
    <property type="entry name" value="PROTEIN DAUGHTERLESS"/>
    <property type="match status" value="1"/>
</dbReference>
<evidence type="ECO:0000256" key="5">
    <source>
        <dbReference type="ARBA" id="ARBA00023242"/>
    </source>
</evidence>
<keyword evidence="3" id="KW-0238">DNA-binding</keyword>
<dbReference type="EMBL" id="JAUCMV010000001">
    <property type="protein sequence ID" value="KAK0426458.1"/>
    <property type="molecule type" value="Genomic_DNA"/>
</dbReference>
<accession>A0AA39ILF7</accession>
<dbReference type="PANTHER" id="PTHR11793">
    <property type="entry name" value="BASIC HELIX-LOOP-HELIX TRANSCRIPTION FACTOR"/>
    <property type="match status" value="1"/>
</dbReference>
<dbReference type="InterPro" id="IPR036638">
    <property type="entry name" value="HLH_DNA-bd_sf"/>
</dbReference>
<dbReference type="GO" id="GO:0000785">
    <property type="term" value="C:chromatin"/>
    <property type="evidence" value="ECO:0007669"/>
    <property type="project" value="TreeGrafter"/>
</dbReference>
<evidence type="ECO:0000256" key="4">
    <source>
        <dbReference type="ARBA" id="ARBA00023163"/>
    </source>
</evidence>
<evidence type="ECO:0000256" key="2">
    <source>
        <dbReference type="ARBA" id="ARBA00023015"/>
    </source>
</evidence>
<sequence length="558" mass="59507">MNYLHSTARFCAAEELEESFERDYRQAADTLSSHSFCATSSESAALQSLFLLRTIGLTATPLPESPSAAPLRIVAPRPCSPSSILRFSKSGNYNSENIKRYHFRSHLSLPGRTSVLTRHPRGQVAMTEMSMKHPYPSPSYPQQAYHSPAYSYHQQVPQSLYNMPPPRAPSNSHPSAAPRPQVKVEAPTPATPSSSASVKQETSPSAASPAMSSTSSSTVPTSYAPSTTASLDSTSAATAFNAYDPLAAGYGNPLATGQYWNAGYPMPGYPSAADLHSPAYANPPTTTPSSGDVVEIGRLYDPTAALPGADTSAALPYAQPTPGYGAWTYPSYDNATSSYAAADPLASIHPTIQAANFAYPPMQGLPGSNDIIPPSSDPYGASRSMNALYGASSGAGVPHPSLADYNPQLAGSAQQMPIRSSSAGSNSSSVAGGGSRPTKARRSRSVKTVDSEDDETKSSEERETDRRSANNARERIRVRDINSAFKELGRVCDIHAPQGSQGKNQTKLGVLHMAVDVISYLEDQVRQRNLNPRNVSIRRNPDLSQQTPHAPSTQQQTQ</sequence>
<dbReference type="GO" id="GO:0005634">
    <property type="term" value="C:nucleus"/>
    <property type="evidence" value="ECO:0007669"/>
    <property type="project" value="UniProtKB-SubCell"/>
</dbReference>
<comment type="caution">
    <text evidence="8">The sequence shown here is derived from an EMBL/GenBank/DDBJ whole genome shotgun (WGS) entry which is preliminary data.</text>
</comment>
<dbReference type="Gene3D" id="4.10.280.10">
    <property type="entry name" value="Helix-loop-helix DNA-binding domain"/>
    <property type="match status" value="1"/>
</dbReference>
<dbReference type="Proteomes" id="UP001175271">
    <property type="component" value="Unassembled WGS sequence"/>
</dbReference>
<feature type="compositionally biased region" description="Polar residues" evidence="6">
    <location>
        <begin position="542"/>
        <end position="558"/>
    </location>
</feature>
<keyword evidence="9" id="KW-1185">Reference proteome</keyword>
<evidence type="ECO:0000256" key="1">
    <source>
        <dbReference type="ARBA" id="ARBA00004123"/>
    </source>
</evidence>
<dbReference type="GO" id="GO:0000978">
    <property type="term" value="F:RNA polymerase II cis-regulatory region sequence-specific DNA binding"/>
    <property type="evidence" value="ECO:0007669"/>
    <property type="project" value="TreeGrafter"/>
</dbReference>
<comment type="subcellular location">
    <subcellularLocation>
        <location evidence="1">Nucleus</location>
    </subcellularLocation>
</comment>
<name>A0AA39ILF7_9BILA</name>
<reference evidence="8" key="1">
    <citation type="submission" date="2023-06" db="EMBL/GenBank/DDBJ databases">
        <title>Genomic analysis of the entomopathogenic nematode Steinernema hermaphroditum.</title>
        <authorList>
            <person name="Schwarz E.M."/>
            <person name="Heppert J.K."/>
            <person name="Baniya A."/>
            <person name="Schwartz H.T."/>
            <person name="Tan C.-H."/>
            <person name="Antoshechkin I."/>
            <person name="Sternberg P.W."/>
            <person name="Goodrich-Blair H."/>
            <person name="Dillman A.R."/>
        </authorList>
    </citation>
    <scope>NUCLEOTIDE SEQUENCE</scope>
    <source>
        <strain evidence="8">PS9179</strain>
        <tissue evidence="8">Whole animal</tissue>
    </source>
</reference>
<feature type="compositionally biased region" description="Basic and acidic residues" evidence="6">
    <location>
        <begin position="456"/>
        <end position="475"/>
    </location>
</feature>
<dbReference type="GO" id="GO:0000981">
    <property type="term" value="F:DNA-binding transcription factor activity, RNA polymerase II-specific"/>
    <property type="evidence" value="ECO:0007669"/>
    <property type="project" value="TreeGrafter"/>
</dbReference>
<evidence type="ECO:0000313" key="9">
    <source>
        <dbReference type="Proteomes" id="UP001175271"/>
    </source>
</evidence>
<gene>
    <name evidence="8" type="ORF">QR680_009720</name>
</gene>
<organism evidence="8 9">
    <name type="scientific">Steinernema hermaphroditum</name>
    <dbReference type="NCBI Taxonomy" id="289476"/>
    <lineage>
        <taxon>Eukaryota</taxon>
        <taxon>Metazoa</taxon>
        <taxon>Ecdysozoa</taxon>
        <taxon>Nematoda</taxon>
        <taxon>Chromadorea</taxon>
        <taxon>Rhabditida</taxon>
        <taxon>Tylenchina</taxon>
        <taxon>Panagrolaimomorpha</taxon>
        <taxon>Strongyloidoidea</taxon>
        <taxon>Steinernematidae</taxon>
        <taxon>Steinernema</taxon>
    </lineage>
</organism>
<keyword evidence="4" id="KW-0804">Transcription</keyword>
<evidence type="ECO:0000256" key="6">
    <source>
        <dbReference type="SAM" id="MobiDB-lite"/>
    </source>
</evidence>
<feature type="domain" description="BHLH" evidence="7">
    <location>
        <begin position="465"/>
        <end position="521"/>
    </location>
</feature>
<evidence type="ECO:0000313" key="8">
    <source>
        <dbReference type="EMBL" id="KAK0426458.1"/>
    </source>
</evidence>
<feature type="region of interest" description="Disordered" evidence="6">
    <location>
        <begin position="399"/>
        <end position="475"/>
    </location>
</feature>
<feature type="compositionally biased region" description="Low complexity" evidence="6">
    <location>
        <begin position="420"/>
        <end position="430"/>
    </location>
</feature>
<feature type="compositionally biased region" description="Low complexity" evidence="6">
    <location>
        <begin position="186"/>
        <end position="230"/>
    </location>
</feature>
<dbReference type="InterPro" id="IPR011598">
    <property type="entry name" value="bHLH_dom"/>
</dbReference>
<dbReference type="InterPro" id="IPR051098">
    <property type="entry name" value="NeuroDiff_E-box_TFs"/>
</dbReference>
<dbReference type="GO" id="GO:0005667">
    <property type="term" value="C:transcription regulator complex"/>
    <property type="evidence" value="ECO:0007669"/>
    <property type="project" value="TreeGrafter"/>
</dbReference>
<proteinExistence type="predicted"/>
<dbReference type="SMART" id="SM00353">
    <property type="entry name" value="HLH"/>
    <property type="match status" value="1"/>
</dbReference>
<dbReference type="SUPFAM" id="SSF47459">
    <property type="entry name" value="HLH, helix-loop-helix DNA-binding domain"/>
    <property type="match status" value="1"/>
</dbReference>
<feature type="region of interest" description="Disordered" evidence="6">
    <location>
        <begin position="158"/>
        <end position="230"/>
    </location>
</feature>
<protein>
    <recommendedName>
        <fullName evidence="7">BHLH domain-containing protein</fullName>
    </recommendedName>
</protein>
<feature type="compositionally biased region" description="Polar residues" evidence="6">
    <location>
        <begin position="409"/>
        <end position="419"/>
    </location>
</feature>
<evidence type="ECO:0000256" key="3">
    <source>
        <dbReference type="ARBA" id="ARBA00023125"/>
    </source>
</evidence>
<dbReference type="PROSITE" id="PS50888">
    <property type="entry name" value="BHLH"/>
    <property type="match status" value="1"/>
</dbReference>
<evidence type="ECO:0000259" key="7">
    <source>
        <dbReference type="PROSITE" id="PS50888"/>
    </source>
</evidence>
<dbReference type="Pfam" id="PF00010">
    <property type="entry name" value="HLH"/>
    <property type="match status" value="1"/>
</dbReference>
<keyword evidence="5" id="KW-0539">Nucleus</keyword>
<dbReference type="GO" id="GO:0046983">
    <property type="term" value="F:protein dimerization activity"/>
    <property type="evidence" value="ECO:0007669"/>
    <property type="project" value="InterPro"/>
</dbReference>